<feature type="transmembrane region" description="Helical" evidence="7">
    <location>
        <begin position="284"/>
        <end position="306"/>
    </location>
</feature>
<keyword evidence="3" id="KW-1003">Cell membrane</keyword>
<evidence type="ECO:0000256" key="3">
    <source>
        <dbReference type="ARBA" id="ARBA00022475"/>
    </source>
</evidence>
<evidence type="ECO:0000256" key="5">
    <source>
        <dbReference type="ARBA" id="ARBA00022989"/>
    </source>
</evidence>
<protein>
    <submittedName>
        <fullName evidence="8">MFS transporter</fullName>
    </submittedName>
</protein>
<comment type="caution">
    <text evidence="8">The sequence shown here is derived from an EMBL/GenBank/DDBJ whole genome shotgun (WGS) entry which is preliminary data.</text>
</comment>
<sequence length="422" mass="42619">MARTDGGTASRAPRLRAAFAGTRALRVPAFRALFAAQIVSGVGTWSQNLATSLLVLHLTGSAAALGLVTAIQFAPMLVLWPVTGRVLDRFDVRRVLLTTGVAGGVTALGLAALAATGHAPLWAVMVAVGLFGVAGAFDRPGVYTLLPRTVDEDHRPSAIGLVTASNAVARLGGPALAGLLYATVGPAACFGFNAVSYVLVVVALALLPRLRATAADGPATAPAESSGEPTRPGGGLGLGYAWRSPDLRSALLANALIGCLTFNFGVMLAAMVTFTYDGGSGTVGLAYSTDAVGAVLGGLFGVGAVVTRRRTALACVGLGATIVAAGAAPTLVLFLAVLPVMGMAITLYQSSVTALVQQSSAPAMLGRMMTLLTLGWFGTTPIGALLIGWIADALSPRAAMVVAGTTCLVCAAALALRKEREP</sequence>
<evidence type="ECO:0000256" key="6">
    <source>
        <dbReference type="ARBA" id="ARBA00023136"/>
    </source>
</evidence>
<dbReference type="EMBL" id="BAAAGX010000037">
    <property type="protein sequence ID" value="GAA0278578.1"/>
    <property type="molecule type" value="Genomic_DNA"/>
</dbReference>
<keyword evidence="6 7" id="KW-0472">Membrane</keyword>
<organism evidence="8 9">
    <name type="scientific">Cryptosporangium japonicum</name>
    <dbReference type="NCBI Taxonomy" id="80872"/>
    <lineage>
        <taxon>Bacteria</taxon>
        <taxon>Bacillati</taxon>
        <taxon>Actinomycetota</taxon>
        <taxon>Actinomycetes</taxon>
        <taxon>Cryptosporangiales</taxon>
        <taxon>Cryptosporangiaceae</taxon>
        <taxon>Cryptosporangium</taxon>
    </lineage>
</organism>
<evidence type="ECO:0000256" key="7">
    <source>
        <dbReference type="SAM" id="Phobius"/>
    </source>
</evidence>
<feature type="transmembrane region" description="Helical" evidence="7">
    <location>
        <begin position="62"/>
        <end position="83"/>
    </location>
</feature>
<dbReference type="InterPro" id="IPR036259">
    <property type="entry name" value="MFS_trans_sf"/>
</dbReference>
<feature type="transmembrane region" description="Helical" evidence="7">
    <location>
        <begin position="368"/>
        <end position="391"/>
    </location>
</feature>
<name>A0ABP3ETX1_9ACTN</name>
<dbReference type="RefSeq" id="WP_344653988.1">
    <property type="nucleotide sequence ID" value="NZ_BAAAGX010000037.1"/>
</dbReference>
<reference evidence="9" key="1">
    <citation type="journal article" date="2019" name="Int. J. Syst. Evol. Microbiol.">
        <title>The Global Catalogue of Microorganisms (GCM) 10K type strain sequencing project: providing services to taxonomists for standard genome sequencing and annotation.</title>
        <authorList>
            <consortium name="The Broad Institute Genomics Platform"/>
            <consortium name="The Broad Institute Genome Sequencing Center for Infectious Disease"/>
            <person name="Wu L."/>
            <person name="Ma J."/>
        </authorList>
    </citation>
    <scope>NUCLEOTIDE SEQUENCE [LARGE SCALE GENOMIC DNA]</scope>
    <source>
        <strain evidence="9">JCM 10425</strain>
    </source>
</reference>
<keyword evidence="9" id="KW-1185">Reference proteome</keyword>
<dbReference type="PANTHER" id="PTHR23513">
    <property type="entry name" value="INTEGRAL MEMBRANE EFFLUX PROTEIN-RELATED"/>
    <property type="match status" value="1"/>
</dbReference>
<feature type="transmembrane region" description="Helical" evidence="7">
    <location>
        <begin position="121"/>
        <end position="137"/>
    </location>
</feature>
<evidence type="ECO:0000256" key="4">
    <source>
        <dbReference type="ARBA" id="ARBA00022692"/>
    </source>
</evidence>
<feature type="transmembrane region" description="Helical" evidence="7">
    <location>
        <begin position="158"/>
        <end position="184"/>
    </location>
</feature>
<keyword evidence="5 7" id="KW-1133">Transmembrane helix</keyword>
<dbReference type="Pfam" id="PF05977">
    <property type="entry name" value="MFS_3"/>
    <property type="match status" value="1"/>
</dbReference>
<proteinExistence type="predicted"/>
<dbReference type="Gene3D" id="1.20.1250.20">
    <property type="entry name" value="MFS general substrate transporter like domains"/>
    <property type="match status" value="1"/>
</dbReference>
<gene>
    <name evidence="8" type="ORF">GCM10009539_78060</name>
</gene>
<keyword evidence="2" id="KW-0813">Transport</keyword>
<dbReference type="InterPro" id="IPR010290">
    <property type="entry name" value="TM_effector"/>
</dbReference>
<evidence type="ECO:0000256" key="2">
    <source>
        <dbReference type="ARBA" id="ARBA00022448"/>
    </source>
</evidence>
<feature type="transmembrane region" description="Helical" evidence="7">
    <location>
        <begin position="311"/>
        <end position="328"/>
    </location>
</feature>
<evidence type="ECO:0000313" key="9">
    <source>
        <dbReference type="Proteomes" id="UP001500967"/>
    </source>
</evidence>
<keyword evidence="4 7" id="KW-0812">Transmembrane</keyword>
<feature type="transmembrane region" description="Helical" evidence="7">
    <location>
        <begin position="190"/>
        <end position="207"/>
    </location>
</feature>
<dbReference type="PANTHER" id="PTHR23513:SF11">
    <property type="entry name" value="STAPHYLOFERRIN A TRANSPORTER"/>
    <property type="match status" value="1"/>
</dbReference>
<dbReference type="CDD" id="cd06173">
    <property type="entry name" value="MFS_MefA_like"/>
    <property type="match status" value="1"/>
</dbReference>
<feature type="transmembrane region" description="Helical" evidence="7">
    <location>
        <begin position="397"/>
        <end position="416"/>
    </location>
</feature>
<evidence type="ECO:0000313" key="8">
    <source>
        <dbReference type="EMBL" id="GAA0278578.1"/>
    </source>
</evidence>
<comment type="subcellular location">
    <subcellularLocation>
        <location evidence="1">Cell membrane</location>
        <topology evidence="1">Multi-pass membrane protein</topology>
    </subcellularLocation>
</comment>
<feature type="transmembrane region" description="Helical" evidence="7">
    <location>
        <begin position="95"/>
        <end position="115"/>
    </location>
</feature>
<accession>A0ABP3ETX1</accession>
<evidence type="ECO:0000256" key="1">
    <source>
        <dbReference type="ARBA" id="ARBA00004651"/>
    </source>
</evidence>
<feature type="transmembrane region" description="Helical" evidence="7">
    <location>
        <begin position="251"/>
        <end position="272"/>
    </location>
</feature>
<dbReference type="Proteomes" id="UP001500967">
    <property type="component" value="Unassembled WGS sequence"/>
</dbReference>
<dbReference type="SUPFAM" id="SSF103473">
    <property type="entry name" value="MFS general substrate transporter"/>
    <property type="match status" value="1"/>
</dbReference>